<evidence type="ECO:0000256" key="9">
    <source>
        <dbReference type="ARBA" id="ARBA00023125"/>
    </source>
</evidence>
<dbReference type="Pfam" id="PF18074">
    <property type="entry name" value="PriA_C"/>
    <property type="match status" value="1"/>
</dbReference>
<keyword evidence="1 12" id="KW-0639">Primosome</keyword>
<dbReference type="GO" id="GO:0006302">
    <property type="term" value="P:double-strand break repair"/>
    <property type="evidence" value="ECO:0007669"/>
    <property type="project" value="InterPro"/>
</dbReference>
<comment type="function">
    <text evidence="12">Initiates the restart of stalled replication forks, which reloads the replicative helicase on sites other than the origin of replication. Recognizes and binds to abandoned replication forks and remodels them to uncover a helicase loading site. Promotes assembly of the primosome at these replication forks.</text>
</comment>
<keyword evidence="6 12" id="KW-0347">Helicase</keyword>
<evidence type="ECO:0000256" key="3">
    <source>
        <dbReference type="ARBA" id="ARBA00022723"/>
    </source>
</evidence>
<dbReference type="GO" id="GO:0006310">
    <property type="term" value="P:DNA recombination"/>
    <property type="evidence" value="ECO:0007669"/>
    <property type="project" value="InterPro"/>
</dbReference>
<comment type="catalytic activity">
    <reaction evidence="11 12">
        <text>ATP + H2O = ADP + phosphate + H(+)</text>
        <dbReference type="Rhea" id="RHEA:13065"/>
        <dbReference type="ChEBI" id="CHEBI:15377"/>
        <dbReference type="ChEBI" id="CHEBI:15378"/>
        <dbReference type="ChEBI" id="CHEBI:30616"/>
        <dbReference type="ChEBI" id="CHEBI:43474"/>
        <dbReference type="ChEBI" id="CHEBI:456216"/>
        <dbReference type="EC" id="5.6.2.4"/>
    </reaction>
</comment>
<dbReference type="SMART" id="SM00490">
    <property type="entry name" value="HELICc"/>
    <property type="match status" value="1"/>
</dbReference>
<dbReference type="PROSITE" id="PS51192">
    <property type="entry name" value="HELICASE_ATP_BIND_1"/>
    <property type="match status" value="1"/>
</dbReference>
<dbReference type="Gene3D" id="3.40.1440.60">
    <property type="entry name" value="PriA, 3(prime) DNA-binding domain"/>
    <property type="match status" value="1"/>
</dbReference>
<dbReference type="InterPro" id="IPR011545">
    <property type="entry name" value="DEAD/DEAH_box_helicase_dom"/>
</dbReference>
<comment type="caution">
    <text evidence="15">The sequence shown here is derived from an EMBL/GenBank/DDBJ whole genome shotgun (WGS) entry which is preliminary data.</text>
</comment>
<feature type="binding site" evidence="12">
    <location>
        <position position="565"/>
    </location>
    <ligand>
        <name>Zn(2+)</name>
        <dbReference type="ChEBI" id="CHEBI:29105"/>
        <label>1</label>
    </ligand>
</feature>
<dbReference type="InterPro" id="IPR041222">
    <property type="entry name" value="PriA_3primeBD"/>
</dbReference>
<dbReference type="EC" id="5.6.2.4" evidence="12"/>
<dbReference type="EMBL" id="DVMS01000218">
    <property type="protein sequence ID" value="HIU39547.1"/>
    <property type="molecule type" value="Genomic_DNA"/>
</dbReference>
<dbReference type="GO" id="GO:0005524">
    <property type="term" value="F:ATP binding"/>
    <property type="evidence" value="ECO:0007669"/>
    <property type="project" value="UniProtKB-UniRule"/>
</dbReference>
<evidence type="ECO:0000313" key="15">
    <source>
        <dbReference type="EMBL" id="HIU39547.1"/>
    </source>
</evidence>
<evidence type="ECO:0000256" key="7">
    <source>
        <dbReference type="ARBA" id="ARBA00022833"/>
    </source>
</evidence>
<dbReference type="GO" id="GO:0003677">
    <property type="term" value="F:DNA binding"/>
    <property type="evidence" value="ECO:0007669"/>
    <property type="project" value="UniProtKB-UniRule"/>
</dbReference>
<feature type="domain" description="Helicase ATP-binding" evidence="13">
    <location>
        <begin position="294"/>
        <end position="462"/>
    </location>
</feature>
<name>A0A9D1INY0_9BACT</name>
<keyword evidence="9 12" id="KW-0238">DNA-binding</keyword>
<evidence type="ECO:0000256" key="10">
    <source>
        <dbReference type="ARBA" id="ARBA00023235"/>
    </source>
</evidence>
<evidence type="ECO:0000259" key="13">
    <source>
        <dbReference type="PROSITE" id="PS51192"/>
    </source>
</evidence>
<dbReference type="HAMAP" id="MF_00983">
    <property type="entry name" value="PriA"/>
    <property type="match status" value="1"/>
</dbReference>
<keyword evidence="4 12" id="KW-0547">Nucleotide-binding</keyword>
<evidence type="ECO:0000256" key="8">
    <source>
        <dbReference type="ARBA" id="ARBA00022840"/>
    </source>
</evidence>
<dbReference type="PANTHER" id="PTHR30580:SF0">
    <property type="entry name" value="PRIMOSOMAL PROTEIN N"/>
    <property type="match status" value="1"/>
</dbReference>
<keyword evidence="10 12" id="KW-0413">Isomerase</keyword>
<keyword evidence="8 12" id="KW-0067">ATP-binding</keyword>
<sequence>MKYAEVLLPLPIYGTFTYRLPDDLANQVGVGFRVLVPFGRKKFYTGIITSFHNCRPKEYETKDIVSVLDSRSILRHPQLAFWKWISEYYLCSIGDVYKAAVPAGMKVSSETFISANPDFIDANGQMKEREIVVYDLLSTKDKLTPADIAKATGYKNVEAIVASLIEQEAIFVTEKIIDNYRPRTEVYVKLQAEQGDNDSVKLFFEKVKHAKRREAALLAYLELSKWLRGESKEVTRTDLKEKSGASGTILNEMVKQGIFRFYKKEINRFQLDANASLSLNALSDVQKDAYQAIAAAFEEKDTVLLHGVTSSGKTEIYTHLISDALKAGKQALYLVPEIALTTQLTHRLQNIFGEKLLIYHSKFSDNERVDIWKKLLDTDEPCVIIGVRSSVFLPFNNLGLIIIDEEHESSYKQQDPAPRYNARNAALMLASMHNAKTLLGSATPSIESYHNAMTGKYGLVTLAVRHEGIELPQVKVIDTTLARKRREMQGSFSTSLLDECHEALNRGEQAIIFQNRRGFAPIVRCKECAWVPKCENCDVSLTYHKRQNLLSCHYCGFTMPLPVVCPACGQPSIEVVGYGTERIEDDIEHFFPSAKIARMDLDTTRGKDSHEKIIDDFSNRRTQILVGTQMVTKGLDFDGVSVVGIVNADNMINFPDFRAHERAFDMIEQVAGRAGRKHKQGIVCIQTSEPRHPIIQYAVAHDYLGFIKNELEERRHFGYPPFTRIINIYIKHRDDNSLTEMSVRFSNMLREVFGRRVLGPETPVVARIQRLYIRQIVLKMETSASMPKVKQILRTIYEQSLSDPRMKSAIVYYDVDPV</sequence>
<dbReference type="FunFam" id="3.40.1440.60:FF:000001">
    <property type="entry name" value="Primosomal protein N"/>
    <property type="match status" value="1"/>
</dbReference>
<dbReference type="Gene3D" id="3.40.50.300">
    <property type="entry name" value="P-loop containing nucleotide triphosphate hydrolases"/>
    <property type="match status" value="2"/>
</dbReference>
<keyword evidence="7 12" id="KW-0862">Zinc</keyword>
<evidence type="ECO:0000313" key="16">
    <source>
        <dbReference type="Proteomes" id="UP000824076"/>
    </source>
</evidence>
<dbReference type="GO" id="GO:1990077">
    <property type="term" value="C:primosome complex"/>
    <property type="evidence" value="ECO:0007669"/>
    <property type="project" value="UniProtKB-UniRule"/>
</dbReference>
<dbReference type="SMART" id="SM00487">
    <property type="entry name" value="DEXDc"/>
    <property type="match status" value="1"/>
</dbReference>
<dbReference type="GO" id="GO:0008270">
    <property type="term" value="F:zinc ion binding"/>
    <property type="evidence" value="ECO:0007669"/>
    <property type="project" value="UniProtKB-UniRule"/>
</dbReference>
<dbReference type="InterPro" id="IPR014001">
    <property type="entry name" value="Helicase_ATP-bd"/>
</dbReference>
<evidence type="ECO:0000256" key="2">
    <source>
        <dbReference type="ARBA" id="ARBA00022705"/>
    </source>
</evidence>
<accession>A0A9D1INY0</accession>
<comment type="subunit">
    <text evidence="12">Component of the replication restart primosome.</text>
</comment>
<dbReference type="InterPro" id="IPR040498">
    <property type="entry name" value="PriA_CRR"/>
</dbReference>
<keyword evidence="3 12" id="KW-0479">Metal-binding</keyword>
<evidence type="ECO:0000259" key="14">
    <source>
        <dbReference type="PROSITE" id="PS51194"/>
    </source>
</evidence>
<evidence type="ECO:0000256" key="6">
    <source>
        <dbReference type="ARBA" id="ARBA00022806"/>
    </source>
</evidence>
<dbReference type="GO" id="GO:0043138">
    <property type="term" value="F:3'-5' DNA helicase activity"/>
    <property type="evidence" value="ECO:0007669"/>
    <property type="project" value="UniProtKB-EC"/>
</dbReference>
<dbReference type="Pfam" id="PF18319">
    <property type="entry name" value="Zn_ribbon_PriA"/>
    <property type="match status" value="1"/>
</dbReference>
<dbReference type="GO" id="GO:0006270">
    <property type="term" value="P:DNA replication initiation"/>
    <property type="evidence" value="ECO:0007669"/>
    <property type="project" value="TreeGrafter"/>
</dbReference>
<evidence type="ECO:0000256" key="4">
    <source>
        <dbReference type="ARBA" id="ARBA00022741"/>
    </source>
</evidence>
<evidence type="ECO:0000256" key="11">
    <source>
        <dbReference type="ARBA" id="ARBA00048988"/>
    </source>
</evidence>
<evidence type="ECO:0000256" key="5">
    <source>
        <dbReference type="ARBA" id="ARBA00022801"/>
    </source>
</evidence>
<dbReference type="NCBIfam" id="TIGR00595">
    <property type="entry name" value="priA"/>
    <property type="match status" value="1"/>
</dbReference>
<evidence type="ECO:0000256" key="12">
    <source>
        <dbReference type="HAMAP-Rule" id="MF_00983"/>
    </source>
</evidence>
<dbReference type="CDD" id="cd17929">
    <property type="entry name" value="DEXHc_priA"/>
    <property type="match status" value="1"/>
</dbReference>
<feature type="binding site" evidence="12">
    <location>
        <position position="555"/>
    </location>
    <ligand>
        <name>Zn(2+)</name>
        <dbReference type="ChEBI" id="CHEBI:29105"/>
        <label>2</label>
    </ligand>
</feature>
<feature type="binding site" evidence="12">
    <location>
        <position position="552"/>
    </location>
    <ligand>
        <name>Zn(2+)</name>
        <dbReference type="ChEBI" id="CHEBI:29105"/>
        <label>2</label>
    </ligand>
</feature>
<dbReference type="GO" id="GO:0016787">
    <property type="term" value="F:hydrolase activity"/>
    <property type="evidence" value="ECO:0007669"/>
    <property type="project" value="UniProtKB-KW"/>
</dbReference>
<keyword evidence="2 12" id="KW-0235">DNA replication</keyword>
<dbReference type="InterPro" id="IPR001650">
    <property type="entry name" value="Helicase_C-like"/>
</dbReference>
<evidence type="ECO:0000256" key="1">
    <source>
        <dbReference type="ARBA" id="ARBA00022515"/>
    </source>
</evidence>
<feature type="binding site" evidence="12">
    <location>
        <position position="568"/>
    </location>
    <ligand>
        <name>Zn(2+)</name>
        <dbReference type="ChEBI" id="CHEBI:29105"/>
        <label>1</label>
    </ligand>
</feature>
<dbReference type="InterPro" id="IPR041236">
    <property type="entry name" value="PriA_C"/>
</dbReference>
<dbReference type="Pfam" id="PF17764">
    <property type="entry name" value="PriA_3primeBD"/>
    <property type="match status" value="1"/>
</dbReference>
<comment type="similarity">
    <text evidence="12">Belongs to the helicase family. PriA subfamily.</text>
</comment>
<dbReference type="Pfam" id="PF00270">
    <property type="entry name" value="DEAD"/>
    <property type="match status" value="1"/>
</dbReference>
<feature type="binding site" evidence="12">
    <location>
        <position position="537"/>
    </location>
    <ligand>
        <name>Zn(2+)</name>
        <dbReference type="ChEBI" id="CHEBI:29105"/>
        <label>2</label>
    </ligand>
</feature>
<proteinExistence type="inferred from homology"/>
<dbReference type="GO" id="GO:0006269">
    <property type="term" value="P:DNA replication, synthesis of primer"/>
    <property type="evidence" value="ECO:0007669"/>
    <property type="project" value="UniProtKB-KW"/>
</dbReference>
<dbReference type="PROSITE" id="PS51194">
    <property type="entry name" value="HELICASE_CTER"/>
    <property type="match status" value="1"/>
</dbReference>
<keyword evidence="5 12" id="KW-0378">Hydrolase</keyword>
<dbReference type="InterPro" id="IPR042115">
    <property type="entry name" value="PriA_3primeBD_sf"/>
</dbReference>
<dbReference type="Pfam" id="PF00271">
    <property type="entry name" value="Helicase_C"/>
    <property type="match status" value="1"/>
</dbReference>
<dbReference type="CDD" id="cd18804">
    <property type="entry name" value="SF2_C_priA"/>
    <property type="match status" value="1"/>
</dbReference>
<dbReference type="Proteomes" id="UP000824076">
    <property type="component" value="Unassembled WGS sequence"/>
</dbReference>
<dbReference type="PANTHER" id="PTHR30580">
    <property type="entry name" value="PRIMOSOMAL PROTEIN N"/>
    <property type="match status" value="1"/>
</dbReference>
<protein>
    <recommendedName>
        <fullName evidence="12">Replication restart protein PriA</fullName>
    </recommendedName>
    <alternativeName>
        <fullName evidence="12">ATP-dependent DNA helicase PriA</fullName>
        <ecNumber evidence="12">5.6.2.4</ecNumber>
    </alternativeName>
    <alternativeName>
        <fullName evidence="12">DNA 3'-5' helicase PriA</fullName>
    </alternativeName>
</protein>
<gene>
    <name evidence="12 15" type="primary">priA</name>
    <name evidence="15" type="ORF">IAD18_07775</name>
</gene>
<dbReference type="InterPro" id="IPR005259">
    <property type="entry name" value="PriA"/>
</dbReference>
<dbReference type="InterPro" id="IPR027417">
    <property type="entry name" value="P-loop_NTPase"/>
</dbReference>
<feature type="binding site" evidence="12">
    <location>
        <position position="534"/>
    </location>
    <ligand>
        <name>Zn(2+)</name>
        <dbReference type="ChEBI" id="CHEBI:29105"/>
        <label>2</label>
    </ligand>
</feature>
<comment type="catalytic activity">
    <reaction evidence="12">
        <text>Couples ATP hydrolysis with the unwinding of duplex DNA by translocating in the 3'-5' direction.</text>
        <dbReference type="EC" id="5.6.2.4"/>
    </reaction>
</comment>
<feature type="domain" description="Helicase C-terminal" evidence="14">
    <location>
        <begin position="496"/>
        <end position="715"/>
    </location>
</feature>
<reference evidence="15" key="1">
    <citation type="submission" date="2020-10" db="EMBL/GenBank/DDBJ databases">
        <authorList>
            <person name="Gilroy R."/>
        </authorList>
    </citation>
    <scope>NUCLEOTIDE SEQUENCE</scope>
    <source>
        <strain evidence="15">17073</strain>
    </source>
</reference>
<feature type="binding site" evidence="12">
    <location>
        <position position="528"/>
    </location>
    <ligand>
        <name>Zn(2+)</name>
        <dbReference type="ChEBI" id="CHEBI:29105"/>
        <label>1</label>
    </ligand>
</feature>
<dbReference type="AlphaFoldDB" id="A0A9D1INY0"/>
<comment type="cofactor">
    <cofactor evidence="12">
        <name>Zn(2+)</name>
        <dbReference type="ChEBI" id="CHEBI:29105"/>
    </cofactor>
    <text evidence="12">Binds 2 zinc ions per subunit.</text>
</comment>
<dbReference type="SUPFAM" id="SSF52540">
    <property type="entry name" value="P-loop containing nucleoside triphosphate hydrolases"/>
    <property type="match status" value="2"/>
</dbReference>
<organism evidence="15 16">
    <name type="scientific">Candidatus Limisoma intestinavium</name>
    <dbReference type="NCBI Taxonomy" id="2840856"/>
    <lineage>
        <taxon>Bacteria</taxon>
        <taxon>Pseudomonadati</taxon>
        <taxon>Bacteroidota</taxon>
        <taxon>Bacteroidia</taxon>
        <taxon>Bacteroidales</taxon>
        <taxon>Candidatus Limisoma</taxon>
    </lineage>
</organism>
<reference evidence="15" key="2">
    <citation type="journal article" date="2021" name="PeerJ">
        <title>Extensive microbial diversity within the chicken gut microbiome revealed by metagenomics and culture.</title>
        <authorList>
            <person name="Gilroy R."/>
            <person name="Ravi A."/>
            <person name="Getino M."/>
            <person name="Pursley I."/>
            <person name="Horton D.L."/>
            <person name="Alikhan N.F."/>
            <person name="Baker D."/>
            <person name="Gharbi K."/>
            <person name="Hall N."/>
            <person name="Watson M."/>
            <person name="Adriaenssens E.M."/>
            <person name="Foster-Nyarko E."/>
            <person name="Jarju S."/>
            <person name="Secka A."/>
            <person name="Antonio M."/>
            <person name="Oren A."/>
            <person name="Chaudhuri R.R."/>
            <person name="La Ragione R."/>
            <person name="Hildebrand F."/>
            <person name="Pallen M.J."/>
        </authorList>
    </citation>
    <scope>NUCLEOTIDE SEQUENCE</scope>
    <source>
        <strain evidence="15">17073</strain>
    </source>
</reference>
<dbReference type="FunFam" id="3.40.50.300:FF:000489">
    <property type="entry name" value="Primosome assembly protein PriA"/>
    <property type="match status" value="1"/>
</dbReference>
<feature type="binding site" evidence="12">
    <location>
        <position position="525"/>
    </location>
    <ligand>
        <name>Zn(2+)</name>
        <dbReference type="ChEBI" id="CHEBI:29105"/>
        <label>1</label>
    </ligand>
</feature>